<reference evidence="2 3" key="1">
    <citation type="journal article" date="2018" name="BMC Genomics">
        <title>Comparative genome analyses reveal sequence features reflecting distinct modes of host-adaptation between dicot and monocot powdery mildew.</title>
        <authorList>
            <person name="Wu Y."/>
            <person name="Ma X."/>
            <person name="Pan Z."/>
            <person name="Kale S.D."/>
            <person name="Song Y."/>
            <person name="King H."/>
            <person name="Zhang Q."/>
            <person name="Presley C."/>
            <person name="Deng X."/>
            <person name="Wei C.I."/>
            <person name="Xiao S."/>
        </authorList>
    </citation>
    <scope>NUCLEOTIDE SEQUENCE [LARGE SCALE GENOMIC DNA]</scope>
    <source>
        <strain evidence="2">UCSC1</strain>
    </source>
</reference>
<proteinExistence type="predicted"/>
<dbReference type="OrthoDB" id="3787051at2759"/>
<organism evidence="2 3">
    <name type="scientific">Golovinomyces cichoracearum</name>
    <dbReference type="NCBI Taxonomy" id="62708"/>
    <lineage>
        <taxon>Eukaryota</taxon>
        <taxon>Fungi</taxon>
        <taxon>Dikarya</taxon>
        <taxon>Ascomycota</taxon>
        <taxon>Pezizomycotina</taxon>
        <taxon>Leotiomycetes</taxon>
        <taxon>Erysiphales</taxon>
        <taxon>Erysiphaceae</taxon>
        <taxon>Golovinomyces</taxon>
    </lineage>
</organism>
<dbReference type="Proteomes" id="UP000285405">
    <property type="component" value="Unassembled WGS sequence"/>
</dbReference>
<evidence type="ECO:0000256" key="1">
    <source>
        <dbReference type="SAM" id="MobiDB-lite"/>
    </source>
</evidence>
<dbReference type="AlphaFoldDB" id="A0A420J1E7"/>
<gene>
    <name evidence="2" type="ORF">GcC1_034028</name>
</gene>
<evidence type="ECO:0000313" key="3">
    <source>
        <dbReference type="Proteomes" id="UP000285405"/>
    </source>
</evidence>
<sequence>MTEIHPKSLVHKYRRKTSPPGESPQIPNQDQKAQVSQQYRTAYPTTYQFQQPLKSDENIALNAGMDQRIDPISQNDLDDVANTLAYQTIPPLEFLNKEPDLNAAAIFSKIWNNIYSYSGGPYDIFDDKTRLQLCQSALGENFAGDLQLKINAERAFKGVLDFEMALRHRLGTIITFPTTTIL</sequence>
<evidence type="ECO:0000313" key="2">
    <source>
        <dbReference type="EMBL" id="RKF80637.1"/>
    </source>
</evidence>
<name>A0A420J1E7_9PEZI</name>
<feature type="region of interest" description="Disordered" evidence="1">
    <location>
        <begin position="1"/>
        <end position="36"/>
    </location>
</feature>
<dbReference type="EMBL" id="MCBR01003449">
    <property type="protein sequence ID" value="RKF80637.1"/>
    <property type="molecule type" value="Genomic_DNA"/>
</dbReference>
<feature type="compositionally biased region" description="Basic residues" evidence="1">
    <location>
        <begin position="8"/>
        <end position="17"/>
    </location>
</feature>
<protein>
    <submittedName>
        <fullName evidence="2">Uncharacterized protein</fullName>
    </submittedName>
</protein>
<comment type="caution">
    <text evidence="2">The sequence shown here is derived from an EMBL/GenBank/DDBJ whole genome shotgun (WGS) entry which is preliminary data.</text>
</comment>
<accession>A0A420J1E7</accession>
<feature type="compositionally biased region" description="Polar residues" evidence="1">
    <location>
        <begin position="25"/>
        <end position="36"/>
    </location>
</feature>